<evidence type="ECO:0000313" key="2">
    <source>
        <dbReference type="Proteomes" id="UP001303046"/>
    </source>
</evidence>
<reference evidence="1 2" key="1">
    <citation type="submission" date="2023-08" db="EMBL/GenBank/DDBJ databases">
        <title>A Necator americanus chromosomal reference genome.</title>
        <authorList>
            <person name="Ilik V."/>
            <person name="Petrzelkova K.J."/>
            <person name="Pardy F."/>
            <person name="Fuh T."/>
            <person name="Niatou-Singa F.S."/>
            <person name="Gouil Q."/>
            <person name="Baker L."/>
            <person name="Ritchie M.E."/>
            <person name="Jex A.R."/>
            <person name="Gazzola D."/>
            <person name="Li H."/>
            <person name="Toshio Fujiwara R."/>
            <person name="Zhan B."/>
            <person name="Aroian R.V."/>
            <person name="Pafco B."/>
            <person name="Schwarz E.M."/>
        </authorList>
    </citation>
    <scope>NUCLEOTIDE SEQUENCE [LARGE SCALE GENOMIC DNA]</scope>
    <source>
        <strain evidence="1 2">Aroian</strain>
        <tissue evidence="1">Whole animal</tissue>
    </source>
</reference>
<accession>A0ABR1C5R4</accession>
<organism evidence="1 2">
    <name type="scientific">Necator americanus</name>
    <name type="common">Human hookworm</name>
    <dbReference type="NCBI Taxonomy" id="51031"/>
    <lineage>
        <taxon>Eukaryota</taxon>
        <taxon>Metazoa</taxon>
        <taxon>Ecdysozoa</taxon>
        <taxon>Nematoda</taxon>
        <taxon>Chromadorea</taxon>
        <taxon>Rhabditida</taxon>
        <taxon>Rhabditina</taxon>
        <taxon>Rhabditomorpha</taxon>
        <taxon>Strongyloidea</taxon>
        <taxon>Ancylostomatidae</taxon>
        <taxon>Bunostominae</taxon>
        <taxon>Necator</taxon>
    </lineage>
</organism>
<name>A0ABR1C5R4_NECAM</name>
<evidence type="ECO:0000313" key="1">
    <source>
        <dbReference type="EMBL" id="KAK6733849.1"/>
    </source>
</evidence>
<comment type="caution">
    <text evidence="1">The sequence shown here is derived from an EMBL/GenBank/DDBJ whole genome shotgun (WGS) entry which is preliminary data.</text>
</comment>
<proteinExistence type="predicted"/>
<dbReference type="EMBL" id="JAVFWL010000002">
    <property type="protein sequence ID" value="KAK6733849.1"/>
    <property type="molecule type" value="Genomic_DNA"/>
</dbReference>
<keyword evidence="2" id="KW-1185">Reference proteome</keyword>
<sequence length="108" mass="12202">MLLFIRGYGPPLTLRRSSRVCSATTTSYQHGYLSVERTVRRNLSGPGKISSEDNSMCHFPSDFHKEMKTLEKDLFVEQDAFLEAQEQQLKVGVFESSSLTVAAQFFSC</sequence>
<dbReference type="Proteomes" id="UP001303046">
    <property type="component" value="Unassembled WGS sequence"/>
</dbReference>
<protein>
    <submittedName>
        <fullName evidence="1">Uncharacterized protein</fullName>
    </submittedName>
</protein>
<gene>
    <name evidence="1" type="primary">Necator_chrII.g5341</name>
    <name evidence="1" type="ORF">RB195_017548</name>
</gene>